<evidence type="ECO:0000259" key="5">
    <source>
        <dbReference type="PROSITE" id="PS50110"/>
    </source>
</evidence>
<dbReference type="EMBL" id="BSNI01000002">
    <property type="protein sequence ID" value="GLQ17306.1"/>
    <property type="molecule type" value="Genomic_DNA"/>
</dbReference>
<feature type="modified residue" description="4-aspartylphosphate" evidence="4">
    <location>
        <position position="60"/>
    </location>
</feature>
<evidence type="ECO:0000256" key="3">
    <source>
        <dbReference type="ARBA" id="ARBA00023163"/>
    </source>
</evidence>
<comment type="caution">
    <text evidence="6">The sequence shown here is derived from an EMBL/GenBank/DDBJ whole genome shotgun (WGS) entry which is preliminary data.</text>
</comment>
<organism evidence="6 7">
    <name type="scientific">Maritalea porphyrae</name>
    <dbReference type="NCBI Taxonomy" id="880732"/>
    <lineage>
        <taxon>Bacteria</taxon>
        <taxon>Pseudomonadati</taxon>
        <taxon>Pseudomonadota</taxon>
        <taxon>Alphaproteobacteria</taxon>
        <taxon>Hyphomicrobiales</taxon>
        <taxon>Devosiaceae</taxon>
        <taxon>Maritalea</taxon>
    </lineage>
</organism>
<evidence type="ECO:0000256" key="4">
    <source>
        <dbReference type="PROSITE-ProRule" id="PRU00169"/>
    </source>
</evidence>
<gene>
    <name evidence="6" type="ORF">GCM10007879_15550</name>
</gene>
<accession>A0ABQ5UPU2</accession>
<reference evidence="6" key="2">
    <citation type="submission" date="2023-01" db="EMBL/GenBank/DDBJ databases">
        <title>Draft genome sequence of Maritalea porphyrae strain NBRC 107169.</title>
        <authorList>
            <person name="Sun Q."/>
            <person name="Mori K."/>
        </authorList>
    </citation>
    <scope>NUCLEOTIDE SEQUENCE</scope>
    <source>
        <strain evidence="6">NBRC 107169</strain>
    </source>
</reference>
<keyword evidence="1 4" id="KW-0597">Phosphoprotein</keyword>
<dbReference type="InterPro" id="IPR001789">
    <property type="entry name" value="Sig_transdc_resp-reg_receiver"/>
</dbReference>
<name>A0ABQ5UPU2_9HYPH</name>
<evidence type="ECO:0000256" key="1">
    <source>
        <dbReference type="ARBA" id="ARBA00022553"/>
    </source>
</evidence>
<evidence type="ECO:0000256" key="2">
    <source>
        <dbReference type="ARBA" id="ARBA00023015"/>
    </source>
</evidence>
<protein>
    <submittedName>
        <fullName evidence="6">Response regulator</fullName>
    </submittedName>
</protein>
<sequence length="134" mass="14330">MNTQQIEKPHILCVDDEADILSVAKLSLETVGGFQVSCCSSGIEAIQEIEGLAPDLVLLDVMMPTMGGPATLKSLKEMPSNANTPIVFMTARVQPAEVQAYLEMGASAVISKPFDPMELPNKVRGILEKAATQN</sequence>
<evidence type="ECO:0000313" key="6">
    <source>
        <dbReference type="EMBL" id="GLQ17306.1"/>
    </source>
</evidence>
<feature type="domain" description="Response regulatory" evidence="5">
    <location>
        <begin position="10"/>
        <end position="127"/>
    </location>
</feature>
<dbReference type="PANTHER" id="PTHR44591">
    <property type="entry name" value="STRESS RESPONSE REGULATOR PROTEIN 1"/>
    <property type="match status" value="1"/>
</dbReference>
<dbReference type="Gene3D" id="3.40.50.2300">
    <property type="match status" value="1"/>
</dbReference>
<proteinExistence type="predicted"/>
<dbReference type="PROSITE" id="PS50110">
    <property type="entry name" value="RESPONSE_REGULATORY"/>
    <property type="match status" value="1"/>
</dbReference>
<dbReference type="RefSeq" id="WP_284363344.1">
    <property type="nucleotide sequence ID" value="NZ_BSNI01000002.1"/>
</dbReference>
<dbReference type="SUPFAM" id="SSF52172">
    <property type="entry name" value="CheY-like"/>
    <property type="match status" value="1"/>
</dbReference>
<dbReference type="SMART" id="SM00448">
    <property type="entry name" value="REC"/>
    <property type="match status" value="1"/>
</dbReference>
<dbReference type="PANTHER" id="PTHR44591:SF3">
    <property type="entry name" value="RESPONSE REGULATORY DOMAIN-CONTAINING PROTEIN"/>
    <property type="match status" value="1"/>
</dbReference>
<evidence type="ECO:0000313" key="7">
    <source>
        <dbReference type="Proteomes" id="UP001161405"/>
    </source>
</evidence>
<keyword evidence="2" id="KW-0805">Transcription regulation</keyword>
<keyword evidence="3" id="KW-0804">Transcription</keyword>
<dbReference type="InterPro" id="IPR011006">
    <property type="entry name" value="CheY-like_superfamily"/>
</dbReference>
<dbReference type="InterPro" id="IPR050595">
    <property type="entry name" value="Bact_response_regulator"/>
</dbReference>
<keyword evidence="7" id="KW-1185">Reference proteome</keyword>
<reference evidence="6" key="1">
    <citation type="journal article" date="2014" name="Int. J. Syst. Evol. Microbiol.">
        <title>Complete genome of a new Firmicutes species belonging to the dominant human colonic microbiota ('Ruminococcus bicirculans') reveals two chromosomes and a selective capacity to utilize plant glucans.</title>
        <authorList>
            <consortium name="NISC Comparative Sequencing Program"/>
            <person name="Wegmann U."/>
            <person name="Louis P."/>
            <person name="Goesmann A."/>
            <person name="Henrissat B."/>
            <person name="Duncan S.H."/>
            <person name="Flint H.J."/>
        </authorList>
    </citation>
    <scope>NUCLEOTIDE SEQUENCE</scope>
    <source>
        <strain evidence="6">NBRC 107169</strain>
    </source>
</reference>
<dbReference type="Pfam" id="PF00072">
    <property type="entry name" value="Response_reg"/>
    <property type="match status" value="1"/>
</dbReference>
<dbReference type="Proteomes" id="UP001161405">
    <property type="component" value="Unassembled WGS sequence"/>
</dbReference>